<dbReference type="AlphaFoldDB" id="A0A6L5GTC9"/>
<dbReference type="PANTHER" id="PTHR43337">
    <property type="entry name" value="XANTHINE/URACIL PERMEASE C887.17-RELATED"/>
    <property type="match status" value="1"/>
</dbReference>
<sequence>MKEKLAKWFHFDEYGTNLRTEVTAGFTTFMGMAYILAVNPSLLAATGMDKGAVFTATAISSAVATLIMALLTNYPFALAPGMGLNAYFAYTVCIKMGYSWQVALAAVFVEGIIFIVLSLTNVREAIFNAIPKSLRLSISAGIGLFIALVGLKGANIVVNDDSTLVTMFKWSTATNATLGLTVALALFGTIFTGILLVKGVRGSVLLGILATWAAGIVCQLLGFYVPTPKLGLYSLIPDFSGGITIASMAPTFMKMQLPKSFSFEFLTVIFAFLFVDLFDTLGTLTGCAVKAGYIDENGKLPRIKGALLADAIGTTIGACFGTSTVTTFVESSLGISEGGRSGLPGIIVALLFLVALFFSPIFLAIPSFATAPALIIVGFLMIQNVVQIDFFDPTEGIPAFLCLAFMPLTYSISEGIGIGFISYTLINLLTGKKEKISITMVVVSILFILKYIFL</sequence>
<proteinExistence type="inferred from homology"/>
<dbReference type="Pfam" id="PF00860">
    <property type="entry name" value="Xan_ur_permease"/>
    <property type="match status" value="1"/>
</dbReference>
<gene>
    <name evidence="10" type="ORF">FRC53_08090</name>
</gene>
<comment type="subcellular location">
    <subcellularLocation>
        <location evidence="1 8">Cell membrane</location>
        <topology evidence="1 8">Multi-pass membrane protein</topology>
    </subcellularLocation>
</comment>
<keyword evidence="5 8" id="KW-0812">Transmembrane</keyword>
<organism evidence="10 11">
    <name type="scientific">Candidatus Pseudoramibacter fermentans</name>
    <dbReference type="NCBI Taxonomy" id="2594427"/>
    <lineage>
        <taxon>Bacteria</taxon>
        <taxon>Bacillati</taxon>
        <taxon>Bacillota</taxon>
        <taxon>Clostridia</taxon>
        <taxon>Eubacteriales</taxon>
        <taxon>Eubacteriaceae</taxon>
        <taxon>Pseudoramibacter</taxon>
    </lineage>
</organism>
<feature type="transmembrane region" description="Helical" evidence="9">
    <location>
        <begin position="436"/>
        <end position="453"/>
    </location>
</feature>
<feature type="transmembrane region" description="Helical" evidence="9">
    <location>
        <begin position="368"/>
        <end position="386"/>
    </location>
</feature>
<evidence type="ECO:0000256" key="2">
    <source>
        <dbReference type="ARBA" id="ARBA00005697"/>
    </source>
</evidence>
<feature type="transmembrane region" description="Helical" evidence="9">
    <location>
        <begin position="341"/>
        <end position="362"/>
    </location>
</feature>
<evidence type="ECO:0000256" key="8">
    <source>
        <dbReference type="PIRNR" id="PIRNR005353"/>
    </source>
</evidence>
<evidence type="ECO:0000256" key="3">
    <source>
        <dbReference type="ARBA" id="ARBA00022448"/>
    </source>
</evidence>
<evidence type="ECO:0000256" key="9">
    <source>
        <dbReference type="SAM" id="Phobius"/>
    </source>
</evidence>
<feature type="transmembrane region" description="Helical" evidence="9">
    <location>
        <begin position="231"/>
        <end position="253"/>
    </location>
</feature>
<keyword evidence="7 8" id="KW-0472">Membrane</keyword>
<keyword evidence="11" id="KW-1185">Reference proteome</keyword>
<dbReference type="InterPro" id="IPR045018">
    <property type="entry name" value="Azg-like"/>
</dbReference>
<dbReference type="GO" id="GO:0005345">
    <property type="term" value="F:purine nucleobase transmembrane transporter activity"/>
    <property type="evidence" value="ECO:0007669"/>
    <property type="project" value="TreeGrafter"/>
</dbReference>
<feature type="transmembrane region" description="Helical" evidence="9">
    <location>
        <begin position="24"/>
        <end position="45"/>
    </location>
</feature>
<dbReference type="GO" id="GO:0005886">
    <property type="term" value="C:plasma membrane"/>
    <property type="evidence" value="ECO:0007669"/>
    <property type="project" value="UniProtKB-SubCell"/>
</dbReference>
<keyword evidence="3 8" id="KW-0813">Transport</keyword>
<accession>A0A6L5GTC9</accession>
<reference evidence="10" key="1">
    <citation type="journal article" date="2020" name="Appl. Environ. Microbiol.">
        <title>Medium-Chain Fatty Acid Synthesis by 'Candidatus Weimeria bifida' gen. nov., sp. nov., and 'Candidatus Pseudoramibacter fermentans' sp. nov.</title>
        <authorList>
            <person name="Scarborough M.J."/>
            <person name="Myers K.S."/>
            <person name="Donohue T.J."/>
            <person name="Noguera D.R."/>
        </authorList>
    </citation>
    <scope>NUCLEOTIDE SEQUENCE</scope>
    <source>
        <strain evidence="10">EUB1.1</strain>
    </source>
</reference>
<dbReference type="EMBL" id="VOGB01000005">
    <property type="protein sequence ID" value="MQM73352.1"/>
    <property type="molecule type" value="Genomic_DNA"/>
</dbReference>
<name>A0A6L5GTC9_9FIRM</name>
<evidence type="ECO:0000256" key="6">
    <source>
        <dbReference type="ARBA" id="ARBA00022989"/>
    </source>
</evidence>
<evidence type="ECO:0000313" key="10">
    <source>
        <dbReference type="EMBL" id="MQM73352.1"/>
    </source>
</evidence>
<dbReference type="Proteomes" id="UP000473648">
    <property type="component" value="Unassembled WGS sequence"/>
</dbReference>
<dbReference type="InterPro" id="IPR006043">
    <property type="entry name" value="NCS2"/>
</dbReference>
<feature type="transmembrane region" description="Helical" evidence="9">
    <location>
        <begin position="52"/>
        <end position="78"/>
    </location>
</feature>
<comment type="caution">
    <text evidence="10">The sequence shown here is derived from an EMBL/GenBank/DDBJ whole genome shotgun (WGS) entry which is preliminary data.</text>
</comment>
<dbReference type="PANTHER" id="PTHR43337:SF1">
    <property type="entry name" value="XANTHINE_URACIL PERMEASE C887.17-RELATED"/>
    <property type="match status" value="1"/>
</dbReference>
<keyword evidence="4 8" id="KW-1003">Cell membrane</keyword>
<evidence type="ECO:0000313" key="11">
    <source>
        <dbReference type="Proteomes" id="UP000473648"/>
    </source>
</evidence>
<dbReference type="PIRSF" id="PIRSF005353">
    <property type="entry name" value="PbuG"/>
    <property type="match status" value="1"/>
</dbReference>
<evidence type="ECO:0000256" key="5">
    <source>
        <dbReference type="ARBA" id="ARBA00022692"/>
    </source>
</evidence>
<feature type="transmembrane region" description="Helical" evidence="9">
    <location>
        <begin position="134"/>
        <end position="158"/>
    </location>
</feature>
<feature type="transmembrane region" description="Helical" evidence="9">
    <location>
        <begin position="204"/>
        <end position="225"/>
    </location>
</feature>
<comment type="similarity">
    <text evidence="2 8">Belongs to the nucleobase:cation symporter-2 (NCS2) (TC 2.A.40) family. Azg-like subfamily.</text>
</comment>
<feature type="transmembrane region" description="Helical" evidence="9">
    <location>
        <begin position="98"/>
        <end position="122"/>
    </location>
</feature>
<evidence type="ECO:0000256" key="7">
    <source>
        <dbReference type="ARBA" id="ARBA00023136"/>
    </source>
</evidence>
<feature type="transmembrane region" description="Helical" evidence="9">
    <location>
        <begin position="265"/>
        <end position="294"/>
    </location>
</feature>
<feature type="transmembrane region" description="Helical" evidence="9">
    <location>
        <begin position="306"/>
        <end position="329"/>
    </location>
</feature>
<dbReference type="InterPro" id="IPR026033">
    <property type="entry name" value="Azg-like_bact_archaea"/>
</dbReference>
<evidence type="ECO:0000256" key="1">
    <source>
        <dbReference type="ARBA" id="ARBA00004651"/>
    </source>
</evidence>
<protein>
    <submittedName>
        <fullName evidence="10">NCS2 family permease</fullName>
    </submittedName>
</protein>
<keyword evidence="6 8" id="KW-1133">Transmembrane helix</keyword>
<feature type="transmembrane region" description="Helical" evidence="9">
    <location>
        <begin position="178"/>
        <end position="197"/>
    </location>
</feature>
<feature type="transmembrane region" description="Helical" evidence="9">
    <location>
        <begin position="398"/>
        <end position="424"/>
    </location>
</feature>
<evidence type="ECO:0000256" key="4">
    <source>
        <dbReference type="ARBA" id="ARBA00022475"/>
    </source>
</evidence>